<name>T1CD95_9ZZZZ</name>
<sequence length="79" mass="9174">MVKTTINLDTEIYKLLVSEAVERYGTTKTLSKIINEKLKRAKAKPIADIVEKTAGLWKIKESGYEYTKRIRSESEKRLR</sequence>
<evidence type="ECO:0008006" key="2">
    <source>
        <dbReference type="Google" id="ProtNLM"/>
    </source>
</evidence>
<dbReference type="AlphaFoldDB" id="T1CD95"/>
<dbReference type="EMBL" id="AUZZ01001597">
    <property type="protein sequence ID" value="EQD63854.1"/>
    <property type="molecule type" value="Genomic_DNA"/>
</dbReference>
<organism evidence="1">
    <name type="scientific">mine drainage metagenome</name>
    <dbReference type="NCBI Taxonomy" id="410659"/>
    <lineage>
        <taxon>unclassified sequences</taxon>
        <taxon>metagenomes</taxon>
        <taxon>ecological metagenomes</taxon>
    </lineage>
</organism>
<proteinExistence type="predicted"/>
<reference evidence="1" key="2">
    <citation type="journal article" date="2014" name="ISME J.">
        <title>Microbial stratification in low pH oxic and suboxic macroscopic growths along an acid mine drainage.</title>
        <authorList>
            <person name="Mendez-Garcia C."/>
            <person name="Mesa V."/>
            <person name="Sprenger R.R."/>
            <person name="Richter M."/>
            <person name="Diez M.S."/>
            <person name="Solano J."/>
            <person name="Bargiela R."/>
            <person name="Golyshina O.V."/>
            <person name="Manteca A."/>
            <person name="Ramos J.L."/>
            <person name="Gallego J.R."/>
            <person name="Llorente I."/>
            <person name="Martins Dos Santos V.A."/>
            <person name="Jensen O.N."/>
            <person name="Pelaez A.I."/>
            <person name="Sanchez J."/>
            <person name="Ferrer M."/>
        </authorList>
    </citation>
    <scope>NUCLEOTIDE SEQUENCE</scope>
</reference>
<accession>T1CD95</accession>
<protein>
    <recommendedName>
        <fullName evidence="2">Antitoxin</fullName>
    </recommendedName>
</protein>
<reference evidence="1" key="1">
    <citation type="submission" date="2013-08" db="EMBL/GenBank/DDBJ databases">
        <authorList>
            <person name="Mendez C."/>
            <person name="Richter M."/>
            <person name="Ferrer M."/>
            <person name="Sanchez J."/>
        </authorList>
    </citation>
    <scope>NUCLEOTIDE SEQUENCE</scope>
</reference>
<comment type="caution">
    <text evidence="1">The sequence shown here is derived from an EMBL/GenBank/DDBJ whole genome shotgun (WGS) entry which is preliminary data.</text>
</comment>
<gene>
    <name evidence="1" type="ORF">B2A_02321</name>
</gene>
<evidence type="ECO:0000313" key="1">
    <source>
        <dbReference type="EMBL" id="EQD63854.1"/>
    </source>
</evidence>